<reference evidence="1 2" key="1">
    <citation type="submission" date="2019-10" db="EMBL/GenBank/DDBJ databases">
        <title>Evaluation of single-gene subtyping targets for Pseudomonas.</title>
        <authorList>
            <person name="Reichler S.J."/>
            <person name="Orsi R.H."/>
            <person name="Wiedmann M."/>
            <person name="Martin N.H."/>
            <person name="Murphy S.I."/>
        </authorList>
    </citation>
    <scope>NUCLEOTIDE SEQUENCE [LARGE SCALE GENOMIC DNA]</scope>
    <source>
        <strain evidence="1 2">FSL R10-1637</strain>
    </source>
</reference>
<dbReference type="EMBL" id="WIVU01000231">
    <property type="protein sequence ID" value="MQU09672.1"/>
    <property type="molecule type" value="Genomic_DNA"/>
</dbReference>
<dbReference type="Proteomes" id="UP000478064">
    <property type="component" value="Unassembled WGS sequence"/>
</dbReference>
<dbReference type="GO" id="GO:0032259">
    <property type="term" value="P:methylation"/>
    <property type="evidence" value="ECO:0007669"/>
    <property type="project" value="UniProtKB-KW"/>
</dbReference>
<dbReference type="AlphaFoldDB" id="A0A6L5I1Y8"/>
<keyword evidence="1" id="KW-0489">Methyltransferase</keyword>
<gene>
    <name evidence="1" type="ORF">GHO27_29025</name>
</gene>
<accession>A0A6L5I1Y8</accession>
<evidence type="ECO:0000313" key="2">
    <source>
        <dbReference type="Proteomes" id="UP000478064"/>
    </source>
</evidence>
<proteinExistence type="predicted"/>
<name>A0A6L5I1Y8_9PSED</name>
<feature type="non-terminal residue" evidence="1">
    <location>
        <position position="1"/>
    </location>
</feature>
<keyword evidence="1" id="KW-0808">Transferase</keyword>
<organism evidence="1 2">
    <name type="scientific">Pseudomonas helleri</name>
    <dbReference type="NCBI Taxonomy" id="1608996"/>
    <lineage>
        <taxon>Bacteria</taxon>
        <taxon>Pseudomonadati</taxon>
        <taxon>Pseudomonadota</taxon>
        <taxon>Gammaproteobacteria</taxon>
        <taxon>Pseudomonadales</taxon>
        <taxon>Pseudomonadaceae</taxon>
        <taxon>Pseudomonas</taxon>
    </lineage>
</organism>
<dbReference type="GO" id="GO:0008168">
    <property type="term" value="F:methyltransferase activity"/>
    <property type="evidence" value="ECO:0007669"/>
    <property type="project" value="UniProtKB-KW"/>
</dbReference>
<comment type="caution">
    <text evidence="1">The sequence shown here is derived from an EMBL/GenBank/DDBJ whole genome shotgun (WGS) entry which is preliminary data.</text>
</comment>
<protein>
    <submittedName>
        <fullName evidence="1">DNA cytosine methyltransferase</fullName>
    </submittedName>
</protein>
<sequence length="33" mass="3538">YKAIGNSMAVPCMAWLGQRLVQCLHKTGSTASD</sequence>
<evidence type="ECO:0000313" key="1">
    <source>
        <dbReference type="EMBL" id="MQU09672.1"/>
    </source>
</evidence>